<sequence>MYTGHVVTGPVKDQDYKQSQGIAVSEDGVTFGKWEGNPVIGYDAIPDTASRKDFRDPKVIRHERPILRRYWF</sequence>
<dbReference type="Pfam" id="PF00251">
    <property type="entry name" value="Glyco_hydro_32N"/>
    <property type="match status" value="1"/>
</dbReference>
<keyword evidence="2 5" id="KW-0378">Hydrolase</keyword>
<dbReference type="Proteomes" id="UP001242811">
    <property type="component" value="Unassembled WGS sequence"/>
</dbReference>
<keyword evidence="3" id="KW-0326">Glycosidase</keyword>
<evidence type="ECO:0000313" key="5">
    <source>
        <dbReference type="EMBL" id="MDQ0493191.1"/>
    </source>
</evidence>
<reference evidence="5 6" key="1">
    <citation type="submission" date="2023-07" db="EMBL/GenBank/DDBJ databases">
        <title>Genomic Encyclopedia of Type Strains, Phase IV (KMG-IV): sequencing the most valuable type-strain genomes for metagenomic binning, comparative biology and taxonomic classification.</title>
        <authorList>
            <person name="Goeker M."/>
        </authorList>
    </citation>
    <scope>NUCLEOTIDE SEQUENCE [LARGE SCALE GENOMIC DNA]</scope>
    <source>
        <strain evidence="5 6">DSM 14914</strain>
    </source>
</reference>
<name>A0ABU0KUS7_9BACL</name>
<gene>
    <name evidence="5" type="ORF">QOZ95_001347</name>
</gene>
<dbReference type="SUPFAM" id="SSF75005">
    <property type="entry name" value="Arabinanase/levansucrase/invertase"/>
    <property type="match status" value="1"/>
</dbReference>
<comment type="caution">
    <text evidence="5">The sequence shown here is derived from an EMBL/GenBank/DDBJ whole genome shotgun (WGS) entry which is preliminary data.</text>
</comment>
<dbReference type="GO" id="GO:0016787">
    <property type="term" value="F:hydrolase activity"/>
    <property type="evidence" value="ECO:0007669"/>
    <property type="project" value="UniProtKB-KW"/>
</dbReference>
<feature type="domain" description="Glycosyl hydrolase family 32 N-terminal" evidence="4">
    <location>
        <begin position="1"/>
        <end position="63"/>
    </location>
</feature>
<evidence type="ECO:0000256" key="3">
    <source>
        <dbReference type="ARBA" id="ARBA00023295"/>
    </source>
</evidence>
<proteinExistence type="inferred from homology"/>
<evidence type="ECO:0000256" key="1">
    <source>
        <dbReference type="ARBA" id="ARBA00009902"/>
    </source>
</evidence>
<dbReference type="InterPro" id="IPR023296">
    <property type="entry name" value="Glyco_hydro_beta-prop_sf"/>
</dbReference>
<evidence type="ECO:0000313" key="6">
    <source>
        <dbReference type="Proteomes" id="UP001242811"/>
    </source>
</evidence>
<dbReference type="EMBL" id="JAUSWA010000005">
    <property type="protein sequence ID" value="MDQ0493191.1"/>
    <property type="molecule type" value="Genomic_DNA"/>
</dbReference>
<accession>A0ABU0KUS7</accession>
<dbReference type="Gene3D" id="2.115.10.20">
    <property type="entry name" value="Glycosyl hydrolase domain, family 43"/>
    <property type="match status" value="1"/>
</dbReference>
<evidence type="ECO:0000259" key="4">
    <source>
        <dbReference type="Pfam" id="PF00251"/>
    </source>
</evidence>
<comment type="similarity">
    <text evidence="1">Belongs to the glycosyl hydrolase 32 family.</text>
</comment>
<evidence type="ECO:0000256" key="2">
    <source>
        <dbReference type="ARBA" id="ARBA00022801"/>
    </source>
</evidence>
<dbReference type="InterPro" id="IPR013148">
    <property type="entry name" value="Glyco_hydro_32_N"/>
</dbReference>
<protein>
    <submittedName>
        <fullName evidence="5">Sucrose-6-phosphate hydrolase SacC (GH32 family)</fullName>
    </submittedName>
</protein>
<organism evidence="5 6">
    <name type="scientific">Paenibacillus brasilensis</name>
    <dbReference type="NCBI Taxonomy" id="128574"/>
    <lineage>
        <taxon>Bacteria</taxon>
        <taxon>Bacillati</taxon>
        <taxon>Bacillota</taxon>
        <taxon>Bacilli</taxon>
        <taxon>Bacillales</taxon>
        <taxon>Paenibacillaceae</taxon>
        <taxon>Paenibacillus</taxon>
    </lineage>
</organism>
<keyword evidence="6" id="KW-1185">Reference proteome</keyword>